<proteinExistence type="inferred from homology"/>
<dbReference type="AlphaFoldDB" id="Q08SA7"/>
<dbReference type="EMBL" id="AAMD01000167">
    <property type="protein sequence ID" value="EAU63355.1"/>
    <property type="molecule type" value="Genomic_DNA"/>
</dbReference>
<keyword evidence="4 7" id="KW-0963">Cytoplasm</keyword>
<dbReference type="Proteomes" id="UP000032702">
    <property type="component" value="Unassembled WGS sequence"/>
</dbReference>
<dbReference type="InterPro" id="IPR013785">
    <property type="entry name" value="Aldolase_TIM"/>
</dbReference>
<comment type="pathway">
    <text evidence="7 8">Carbohydrate biosynthesis; gluconeogenesis.</text>
</comment>
<dbReference type="FunFam" id="3.20.20.70:FF:000016">
    <property type="entry name" value="Triosephosphate isomerase"/>
    <property type="match status" value="1"/>
</dbReference>
<dbReference type="GO" id="GO:0004807">
    <property type="term" value="F:triose-phosphate isomerase activity"/>
    <property type="evidence" value="ECO:0007669"/>
    <property type="project" value="UniProtKB-UniRule"/>
</dbReference>
<comment type="pathway">
    <text evidence="1 7 8">Carbohydrate degradation; glycolysis; D-glyceraldehyde 3-phosphate from glycerone phosphate: step 1/1.</text>
</comment>
<evidence type="ECO:0000256" key="1">
    <source>
        <dbReference type="ARBA" id="ARBA00004680"/>
    </source>
</evidence>
<evidence type="ECO:0000256" key="3">
    <source>
        <dbReference type="ARBA" id="ARBA00022432"/>
    </source>
</evidence>
<organism evidence="10 12">
    <name type="scientific">Stigmatella aurantiaca (strain DW4/3-1)</name>
    <dbReference type="NCBI Taxonomy" id="378806"/>
    <lineage>
        <taxon>Bacteria</taxon>
        <taxon>Pseudomonadati</taxon>
        <taxon>Myxococcota</taxon>
        <taxon>Myxococcia</taxon>
        <taxon>Myxococcales</taxon>
        <taxon>Cystobacterineae</taxon>
        <taxon>Archangiaceae</taxon>
        <taxon>Stigmatella</taxon>
    </lineage>
</organism>
<evidence type="ECO:0000256" key="5">
    <source>
        <dbReference type="ARBA" id="ARBA00023152"/>
    </source>
</evidence>
<accession>Q08SA7</accession>
<evidence type="ECO:0000256" key="6">
    <source>
        <dbReference type="ARBA" id="ARBA00023235"/>
    </source>
</evidence>
<dbReference type="STRING" id="378806.STAUR_5234"/>
<comment type="function">
    <text evidence="7">Involved in the gluconeogenesis. Catalyzes stereospecifically the conversion of dihydroxyacetone phosphate (DHAP) to D-glyceraldehyde-3-phosphate (G3P).</text>
</comment>
<reference evidence="9 11" key="2">
    <citation type="journal article" date="2011" name="Mol. Biol. Evol.">
        <title>Comparative genomic analysis of fruiting body formation in Myxococcales.</title>
        <authorList>
            <person name="Huntley S."/>
            <person name="Hamann N."/>
            <person name="Wegener-Feldbrugge S."/>
            <person name="Treuner-Lange A."/>
            <person name="Kube M."/>
            <person name="Reinhardt R."/>
            <person name="Klages S."/>
            <person name="Muller R."/>
            <person name="Ronning C.M."/>
            <person name="Nierman W.C."/>
            <person name="Sogaard-Andersen L."/>
        </authorList>
    </citation>
    <scope>NUCLEOTIDE SEQUENCE [LARGE SCALE GENOMIC DNA]</scope>
    <source>
        <strain evidence="9 11">DW4/3-1</strain>
    </source>
</reference>
<dbReference type="GO" id="GO:0019563">
    <property type="term" value="P:glycerol catabolic process"/>
    <property type="evidence" value="ECO:0007669"/>
    <property type="project" value="TreeGrafter"/>
</dbReference>
<evidence type="ECO:0000313" key="11">
    <source>
        <dbReference type="Proteomes" id="UP000001351"/>
    </source>
</evidence>
<dbReference type="EC" id="5.3.1.1" evidence="7 8"/>
<dbReference type="InterPro" id="IPR035990">
    <property type="entry name" value="TIM_sf"/>
</dbReference>
<evidence type="ECO:0000256" key="8">
    <source>
        <dbReference type="RuleBase" id="RU363013"/>
    </source>
</evidence>
<dbReference type="Gene3D" id="3.20.20.70">
    <property type="entry name" value="Aldolase class I"/>
    <property type="match status" value="1"/>
</dbReference>
<dbReference type="PATRIC" id="fig|378806.16.peg.2230"/>
<keyword evidence="11" id="KW-1185">Reference proteome</keyword>
<evidence type="ECO:0000313" key="9">
    <source>
        <dbReference type="EMBL" id="ADO73005.1"/>
    </source>
</evidence>
<dbReference type="EMBL" id="CP002271">
    <property type="protein sequence ID" value="ADO73005.1"/>
    <property type="molecule type" value="Genomic_DNA"/>
</dbReference>
<dbReference type="InterPro" id="IPR022896">
    <property type="entry name" value="TrioseP_Isoase_bac/euk"/>
</dbReference>
<protein>
    <recommendedName>
        <fullName evidence="7 8">Triosephosphate isomerase</fullName>
        <shortName evidence="7">TIM</shortName>
        <shortName evidence="7">TPI</shortName>
        <ecNumber evidence="7 8">5.3.1.1</ecNumber>
    </recommendedName>
    <alternativeName>
        <fullName evidence="7">Triose-phosphate isomerase</fullName>
    </alternativeName>
</protein>
<dbReference type="PANTHER" id="PTHR21139:SF42">
    <property type="entry name" value="TRIOSEPHOSPHATE ISOMERASE"/>
    <property type="match status" value="1"/>
</dbReference>
<keyword evidence="5 7" id="KW-0324">Glycolysis</keyword>
<evidence type="ECO:0000313" key="12">
    <source>
        <dbReference type="Proteomes" id="UP000032702"/>
    </source>
</evidence>
<dbReference type="SUPFAM" id="SSF51351">
    <property type="entry name" value="Triosephosphate isomerase (TIM)"/>
    <property type="match status" value="1"/>
</dbReference>
<dbReference type="GO" id="GO:0046166">
    <property type="term" value="P:glyceraldehyde-3-phosphate biosynthetic process"/>
    <property type="evidence" value="ECO:0007669"/>
    <property type="project" value="TreeGrafter"/>
</dbReference>
<name>Q08SA7_STIAD</name>
<comment type="subunit">
    <text evidence="7 8">Homodimer.</text>
</comment>
<dbReference type="eggNOG" id="COG0149">
    <property type="taxonomic scope" value="Bacteria"/>
</dbReference>
<dbReference type="KEGG" id="sur:STAUR_5234"/>
<dbReference type="HOGENOM" id="CLU_024251_2_3_7"/>
<dbReference type="HAMAP" id="MF_00147_B">
    <property type="entry name" value="TIM_B"/>
    <property type="match status" value="1"/>
</dbReference>
<feature type="binding site" evidence="7">
    <location>
        <begin position="13"/>
        <end position="15"/>
    </location>
    <ligand>
        <name>substrate</name>
    </ligand>
</feature>
<dbReference type="UniPathway" id="UPA00109">
    <property type="reaction ID" value="UER00189"/>
</dbReference>
<dbReference type="InterPro" id="IPR000652">
    <property type="entry name" value="Triosephosphate_isomerase"/>
</dbReference>
<dbReference type="PANTHER" id="PTHR21139">
    <property type="entry name" value="TRIOSEPHOSPHATE ISOMERASE"/>
    <property type="match status" value="1"/>
</dbReference>
<feature type="active site" description="Electrophile" evidence="7">
    <location>
        <position position="100"/>
    </location>
</feature>
<feature type="active site" description="Proton acceptor" evidence="7">
    <location>
        <position position="172"/>
    </location>
</feature>
<dbReference type="InterPro" id="IPR020861">
    <property type="entry name" value="Triosephosphate_isomerase_AS"/>
</dbReference>
<dbReference type="CDD" id="cd00311">
    <property type="entry name" value="TIM"/>
    <property type="match status" value="1"/>
</dbReference>
<dbReference type="RefSeq" id="WP_002617801.1">
    <property type="nucleotide sequence ID" value="NC_014623.1"/>
</dbReference>
<comment type="subcellular location">
    <subcellularLocation>
        <location evidence="7 8">Cytoplasm</location>
    </subcellularLocation>
</comment>
<dbReference type="UniPathway" id="UPA00138"/>
<sequence length="256" mass="26869">MAAEARRKIVAGNWKMNKTVPEALALVRELRGLVSALGDKVELVIAPPFVALHPVAKAIEDSNLKLAAQNCHWEASGAFTGEVAAPMLKEVGCAYVIVGHSERRQFFGETDETVNKRSQAVLKAGMVPIICVGETLAEREANRTLEVVERQVKGALAGFSAADVARFVLAYEPVWAIGTGRTATSAQAQEVHAAIRSQLARLYDGAAAGQVRIQYGGSVKPDNAAELLGQPDVDGALVGGASLKAGDFAAIVKAGA</sequence>
<dbReference type="PROSITE" id="PS51440">
    <property type="entry name" value="TIM_2"/>
    <property type="match status" value="1"/>
</dbReference>
<feature type="binding site" evidence="7">
    <location>
        <position position="178"/>
    </location>
    <ligand>
        <name>substrate</name>
    </ligand>
</feature>
<dbReference type="OrthoDB" id="9809429at2"/>
<feature type="binding site" evidence="7">
    <location>
        <begin position="239"/>
        <end position="240"/>
    </location>
    <ligand>
        <name>substrate</name>
    </ligand>
</feature>
<comment type="similarity">
    <text evidence="2 7 8">Belongs to the triosephosphate isomerase family.</text>
</comment>
<dbReference type="NCBIfam" id="TIGR00419">
    <property type="entry name" value="tim"/>
    <property type="match status" value="1"/>
</dbReference>
<dbReference type="GO" id="GO:0006096">
    <property type="term" value="P:glycolytic process"/>
    <property type="evidence" value="ECO:0007669"/>
    <property type="project" value="UniProtKB-UniRule"/>
</dbReference>
<keyword evidence="3 7" id="KW-0312">Gluconeogenesis</keyword>
<gene>
    <name evidence="7 10" type="primary">tpiA</name>
    <name evidence="9" type="ordered locus">STAUR_5234</name>
    <name evidence="10" type="ORF">STIAU_7303</name>
</gene>
<evidence type="ECO:0000256" key="2">
    <source>
        <dbReference type="ARBA" id="ARBA00007422"/>
    </source>
</evidence>
<evidence type="ECO:0000256" key="4">
    <source>
        <dbReference type="ARBA" id="ARBA00022490"/>
    </source>
</evidence>
<dbReference type="GO" id="GO:0005829">
    <property type="term" value="C:cytosol"/>
    <property type="evidence" value="ECO:0007669"/>
    <property type="project" value="TreeGrafter"/>
</dbReference>
<evidence type="ECO:0000313" key="10">
    <source>
        <dbReference type="EMBL" id="EAU63355.1"/>
    </source>
</evidence>
<keyword evidence="6 7" id="KW-0413">Isomerase</keyword>
<reference evidence="10 12" key="1">
    <citation type="submission" date="2006-04" db="EMBL/GenBank/DDBJ databases">
        <authorList>
            <person name="Nierman W.C."/>
        </authorList>
    </citation>
    <scope>NUCLEOTIDE SEQUENCE [LARGE SCALE GENOMIC DNA]</scope>
    <source>
        <strain evidence="10 12">DW4/3-1</strain>
    </source>
</reference>
<dbReference type="GO" id="GO:0006094">
    <property type="term" value="P:gluconeogenesis"/>
    <property type="evidence" value="ECO:0007669"/>
    <property type="project" value="UniProtKB-UniRule"/>
</dbReference>
<evidence type="ECO:0000256" key="7">
    <source>
        <dbReference type="HAMAP-Rule" id="MF_00147"/>
    </source>
</evidence>
<dbReference type="PROSITE" id="PS00171">
    <property type="entry name" value="TIM_1"/>
    <property type="match status" value="1"/>
</dbReference>
<dbReference type="Pfam" id="PF00121">
    <property type="entry name" value="TIM"/>
    <property type="match status" value="1"/>
</dbReference>
<dbReference type="Proteomes" id="UP000001351">
    <property type="component" value="Chromosome"/>
</dbReference>
<feature type="binding site" evidence="7">
    <location>
        <position position="218"/>
    </location>
    <ligand>
        <name>substrate</name>
    </ligand>
</feature>
<comment type="catalytic activity">
    <reaction evidence="7 8">
        <text>D-glyceraldehyde 3-phosphate = dihydroxyacetone phosphate</text>
        <dbReference type="Rhea" id="RHEA:18585"/>
        <dbReference type="ChEBI" id="CHEBI:57642"/>
        <dbReference type="ChEBI" id="CHEBI:59776"/>
        <dbReference type="EC" id="5.3.1.1"/>
    </reaction>
</comment>